<dbReference type="PANTHER" id="PTHR45922">
    <property type="entry name" value="CLEAVAGE AND POLYADENYLATION SPECIFICITY FACTOR SUBUNIT 2"/>
    <property type="match status" value="1"/>
</dbReference>
<feature type="domain" description="Cleavage and polyadenylation specificity factor 2 C-terminal" evidence="2">
    <location>
        <begin position="195"/>
        <end position="264"/>
    </location>
</feature>
<comment type="caution">
    <text evidence="3">The sequence shown here is derived from an EMBL/GenBank/DDBJ whole genome shotgun (WGS) entry which is preliminary data.</text>
</comment>
<dbReference type="GO" id="GO:0005847">
    <property type="term" value="C:mRNA cleavage and polyadenylation specificity factor complex"/>
    <property type="evidence" value="ECO:0007669"/>
    <property type="project" value="InterPro"/>
</dbReference>
<dbReference type="GO" id="GO:0006398">
    <property type="term" value="P:mRNA 3'-end processing by stem-loop binding and cleavage"/>
    <property type="evidence" value="ECO:0007669"/>
    <property type="project" value="InterPro"/>
</dbReference>
<organism evidence="3 4">
    <name type="scientific">Halteria grandinella</name>
    <dbReference type="NCBI Taxonomy" id="5974"/>
    <lineage>
        <taxon>Eukaryota</taxon>
        <taxon>Sar</taxon>
        <taxon>Alveolata</taxon>
        <taxon>Ciliophora</taxon>
        <taxon>Intramacronucleata</taxon>
        <taxon>Spirotrichea</taxon>
        <taxon>Stichotrichia</taxon>
        <taxon>Sporadotrichida</taxon>
        <taxon>Halteriidae</taxon>
        <taxon>Halteria</taxon>
    </lineage>
</organism>
<evidence type="ECO:0000313" key="3">
    <source>
        <dbReference type="EMBL" id="TNV72366.1"/>
    </source>
</evidence>
<dbReference type="PANTHER" id="PTHR45922:SF1">
    <property type="entry name" value="CLEAVAGE AND POLYADENYLATION SPECIFICITY FACTOR SUBUNIT 2"/>
    <property type="match status" value="1"/>
</dbReference>
<dbReference type="InterPro" id="IPR036866">
    <property type="entry name" value="RibonucZ/Hydroxyglut_hydro"/>
</dbReference>
<sequence length="267" mass="31145">MIDALEIRKEEAEVQLAITIVQKEERQKQSYNRFKDLQERFSRGFEYSVMREKASAAVTCRVSYIPFEARIDRTAFELIVRETKPQNIIIINSNAKRAQKVQNFIDQQGLKIKLHYDTQQAQQLSFKTHSAVKQVFLDDNLYLTLPVHQVNNKRYEVSRIRAALDMGSLDTLVLHPSHELDPSYSRPSLFLRGKDYRIHDLQEYLRHNGLQSVLVEGRLTVVVGSSGNRENQVTVYFDGEGQIRIEGRLSREYFVVRGLIYRHFGRI</sequence>
<proteinExistence type="inferred from homology"/>
<keyword evidence="1" id="KW-0539">Nucleus</keyword>
<keyword evidence="1" id="KW-0507">mRNA processing</keyword>
<evidence type="ECO:0000256" key="1">
    <source>
        <dbReference type="RuleBase" id="RU365006"/>
    </source>
</evidence>
<evidence type="ECO:0000259" key="2">
    <source>
        <dbReference type="Pfam" id="PF13299"/>
    </source>
</evidence>
<accession>A0A8J8SW06</accession>
<dbReference type="InterPro" id="IPR027075">
    <property type="entry name" value="CPSF2"/>
</dbReference>
<keyword evidence="1" id="KW-0694">RNA-binding</keyword>
<protein>
    <recommendedName>
        <fullName evidence="1">Cleavage and polyadenylation specificity factor subunit 2</fullName>
    </recommendedName>
    <alternativeName>
        <fullName evidence="1">Cleavage and polyadenylation specificity factor 100 kDa subunit</fullName>
    </alternativeName>
</protein>
<keyword evidence="4" id="KW-1185">Reference proteome</keyword>
<dbReference type="EMBL" id="RRYP01022672">
    <property type="protein sequence ID" value="TNV72366.1"/>
    <property type="molecule type" value="Genomic_DNA"/>
</dbReference>
<gene>
    <name evidence="3" type="ORF">FGO68_gene9135</name>
</gene>
<dbReference type="Pfam" id="PF13299">
    <property type="entry name" value="CPSF100_C"/>
    <property type="match status" value="1"/>
</dbReference>
<comment type="subcellular location">
    <subcellularLocation>
        <location evidence="1">Nucleus</location>
    </subcellularLocation>
</comment>
<dbReference type="AlphaFoldDB" id="A0A8J8SW06"/>
<evidence type="ECO:0000313" key="4">
    <source>
        <dbReference type="Proteomes" id="UP000785679"/>
    </source>
</evidence>
<dbReference type="SUPFAM" id="SSF56281">
    <property type="entry name" value="Metallo-hydrolase/oxidoreductase"/>
    <property type="match status" value="1"/>
</dbReference>
<reference evidence="3" key="1">
    <citation type="submission" date="2019-06" db="EMBL/GenBank/DDBJ databases">
        <authorList>
            <person name="Zheng W."/>
        </authorList>
    </citation>
    <scope>NUCLEOTIDE SEQUENCE</scope>
    <source>
        <strain evidence="3">QDHG01</strain>
    </source>
</reference>
<dbReference type="InterPro" id="IPR025069">
    <property type="entry name" value="Cpsf2_C"/>
</dbReference>
<name>A0A8J8SW06_HALGN</name>
<dbReference type="GO" id="GO:0003723">
    <property type="term" value="F:RNA binding"/>
    <property type="evidence" value="ECO:0007669"/>
    <property type="project" value="UniProtKB-KW"/>
</dbReference>
<dbReference type="Proteomes" id="UP000785679">
    <property type="component" value="Unassembled WGS sequence"/>
</dbReference>
<comment type="similarity">
    <text evidence="1">Belongs to the metallo-beta-lactamase superfamily. RNA-metabolizing metallo-beta-lactamase-like family. CPSF2/YSH1 subfamily.</text>
</comment>
<dbReference type="OrthoDB" id="64353at2759"/>